<feature type="region of interest" description="Disordered" evidence="4">
    <location>
        <begin position="1"/>
        <end position="77"/>
    </location>
</feature>
<sequence length="1038" mass="116667">MGKKYVYSSSSSSDDSGSESSSAPSARRYRRRERHSHKRAHSRPAPQFVAVAPQAAAAADADKKKKKAPKKPPQESIDQIWEKFSQKKFSKALAVLPFSPVAPSTSNERGNELLSAGYERAAEECSRKVRKIISECKRVNARYRDPGWDLDWDFKWEKGHTLNTLAATKYDISMSNLVRPSANIPKAVKRVHEIFEKPTFMEKILPGDIKQGNLGNCWFVASLTGLANVPDGIKRICVEYDTKIGIYGFVFYRDGEWIYSIVDDKLFLKSPCWDSPSLQRDLLQQIDREDVERVYRKTYQTGSKALFFAQNLDQNETWVPLIEKAYAKAHGDFASLAGGWIGEALEDLSGGVTTELLASDIFDTDEFWDKELSKVNEEFLFGCSTGLLDGGYGDRDGISEGHAYVIMEARTLKNGTRLCKLRNPWGKVKKGNWEGAWSDGSKEWTTEVKEELGHTFGSDSTFWISYEDLLRKYQHFDRTRLFRDPDWRSCQRWIGVEVPWKPQYNEKFHIKLTKESPLVLVLSQLDTRYFRGLQGQYNFRLQFRIHEEGSPGAEDYVVRSHGNYLMDRSVSVELPSMPPGNYVVFMSISGERDTRIPSTEEVIKRECKNRKENEKLAKVGQAYDLAHSKAAAHLKRLAEVRKKSESKKASESRRKERRKNWEKRQIGRDINVKQSRKNEAKKQKLKAEKRARIEAERHAAQARAAERAAAEKAAAHRADCAECQRQADLQAAEADNASTISTSSGATQYTPQDSPKSEQSHPADDGKTKVQVPSSGGPPHITQPAPVQATPAKDKPIELKISTCPCDCSCKKPKPVEESDGYSSDSPVEDFENLYDSDDMTPNLRLATATDPKNAKDKATDTDDEEADAPDPWNAIAVIGFRVYSKDEDLELRVIMEGGLLEQDGMGSLGEADLDNAVANAAGERKRAEEAEKKKEEQKAKERENGTPKIVVDDTGAEEKKDQEEDQSSVDGDRVAHYRTIIERKTSEYDRVSGHGKKANDDGGHNAEAPGDEKDSNAIAEEPLEKPNPFDSVVVEHQ</sequence>
<feature type="compositionally biased region" description="Basic and acidic residues" evidence="4">
    <location>
        <begin position="923"/>
        <end position="946"/>
    </location>
</feature>
<organism evidence="6 7">
    <name type="scientific">Cytospora paraplurivora</name>
    <dbReference type="NCBI Taxonomy" id="2898453"/>
    <lineage>
        <taxon>Eukaryota</taxon>
        <taxon>Fungi</taxon>
        <taxon>Dikarya</taxon>
        <taxon>Ascomycota</taxon>
        <taxon>Pezizomycotina</taxon>
        <taxon>Sordariomycetes</taxon>
        <taxon>Sordariomycetidae</taxon>
        <taxon>Diaporthales</taxon>
        <taxon>Cytosporaceae</taxon>
        <taxon>Cytospora</taxon>
    </lineage>
</organism>
<dbReference type="PANTHER" id="PTHR10183:SF397">
    <property type="entry name" value="CALPAIN CATALYTIC DOMAIN-CONTAINING PROTEIN"/>
    <property type="match status" value="1"/>
</dbReference>
<evidence type="ECO:0000256" key="1">
    <source>
        <dbReference type="ARBA" id="ARBA00007623"/>
    </source>
</evidence>
<evidence type="ECO:0000256" key="2">
    <source>
        <dbReference type="PIRSR" id="PIRSR622684-1"/>
    </source>
</evidence>
<feature type="compositionally biased region" description="Basic and acidic residues" evidence="4">
    <location>
        <begin position="971"/>
        <end position="1016"/>
    </location>
</feature>
<feature type="compositionally biased region" description="Low complexity" evidence="4">
    <location>
        <begin position="8"/>
        <end position="26"/>
    </location>
</feature>
<evidence type="ECO:0000259" key="5">
    <source>
        <dbReference type="PROSITE" id="PS50203"/>
    </source>
</evidence>
<feature type="compositionally biased region" description="Acidic residues" evidence="4">
    <location>
        <begin position="827"/>
        <end position="839"/>
    </location>
</feature>
<feature type="compositionally biased region" description="Basic and acidic residues" evidence="4">
    <location>
        <begin position="662"/>
        <end position="710"/>
    </location>
</feature>
<keyword evidence="7" id="KW-1185">Reference proteome</keyword>
<evidence type="ECO:0000256" key="3">
    <source>
        <dbReference type="PROSITE-ProRule" id="PRU00239"/>
    </source>
</evidence>
<name>A0AAN9U898_9PEZI</name>
<dbReference type="PANTHER" id="PTHR10183">
    <property type="entry name" value="CALPAIN"/>
    <property type="match status" value="1"/>
</dbReference>
<evidence type="ECO:0000313" key="6">
    <source>
        <dbReference type="EMBL" id="KAK7740460.1"/>
    </source>
</evidence>
<feature type="compositionally biased region" description="Basic and acidic residues" evidence="4">
    <location>
        <begin position="639"/>
        <end position="654"/>
    </location>
</feature>
<dbReference type="Pfam" id="PF00648">
    <property type="entry name" value="Peptidase_C2"/>
    <property type="match status" value="1"/>
</dbReference>
<feature type="compositionally biased region" description="Basic residues" evidence="4">
    <location>
        <begin position="27"/>
        <end position="42"/>
    </location>
</feature>
<dbReference type="SMART" id="SM00230">
    <property type="entry name" value="CysPc"/>
    <property type="match status" value="1"/>
</dbReference>
<keyword evidence="3" id="KW-0645">Protease</keyword>
<gene>
    <name evidence="6" type="ORF">SLS53_005302</name>
</gene>
<feature type="active site" evidence="2 3">
    <location>
        <position position="402"/>
    </location>
</feature>
<dbReference type="Gene3D" id="3.90.70.10">
    <property type="entry name" value="Cysteine proteinases"/>
    <property type="match status" value="1"/>
</dbReference>
<feature type="active site" evidence="2 3">
    <location>
        <position position="423"/>
    </location>
</feature>
<comment type="similarity">
    <text evidence="1">Belongs to the peptidase C2 family.</text>
</comment>
<keyword evidence="3" id="KW-0788">Thiol protease</keyword>
<dbReference type="Proteomes" id="UP001320245">
    <property type="component" value="Unassembled WGS sequence"/>
</dbReference>
<feature type="region of interest" description="Disordered" evidence="4">
    <location>
        <begin position="734"/>
        <end position="874"/>
    </location>
</feature>
<dbReference type="GO" id="GO:0004198">
    <property type="term" value="F:calcium-dependent cysteine-type endopeptidase activity"/>
    <property type="evidence" value="ECO:0007669"/>
    <property type="project" value="InterPro"/>
</dbReference>
<protein>
    <recommendedName>
        <fullName evidence="5">Calpain catalytic domain-containing protein</fullName>
    </recommendedName>
</protein>
<feature type="compositionally biased region" description="Basic and acidic residues" evidence="4">
    <location>
        <begin position="755"/>
        <end position="768"/>
    </location>
</feature>
<dbReference type="InterPro" id="IPR038765">
    <property type="entry name" value="Papain-like_cys_pep_sf"/>
</dbReference>
<proteinExistence type="inferred from homology"/>
<keyword evidence="3" id="KW-0378">Hydrolase</keyword>
<feature type="compositionally biased region" description="Polar residues" evidence="4">
    <location>
        <begin position="736"/>
        <end position="754"/>
    </location>
</feature>
<accession>A0AAN9U898</accession>
<dbReference type="GO" id="GO:0006508">
    <property type="term" value="P:proteolysis"/>
    <property type="evidence" value="ECO:0007669"/>
    <property type="project" value="UniProtKB-KW"/>
</dbReference>
<dbReference type="EMBL" id="JAJSPL020000020">
    <property type="protein sequence ID" value="KAK7740460.1"/>
    <property type="molecule type" value="Genomic_DNA"/>
</dbReference>
<feature type="compositionally biased region" description="Low complexity" evidence="4">
    <location>
        <begin position="43"/>
        <end position="59"/>
    </location>
</feature>
<feature type="active site" evidence="2 3">
    <location>
        <position position="217"/>
    </location>
</feature>
<comment type="caution">
    <text evidence="6">The sequence shown here is derived from an EMBL/GenBank/DDBJ whole genome shotgun (WGS) entry which is preliminary data.</text>
</comment>
<dbReference type="SUPFAM" id="SSF54001">
    <property type="entry name" value="Cysteine proteinases"/>
    <property type="match status" value="1"/>
</dbReference>
<dbReference type="FunFam" id="3.90.70.10:FF:000072">
    <property type="entry name" value="Cysteine proteinase"/>
    <property type="match status" value="1"/>
</dbReference>
<dbReference type="PROSITE" id="PS50203">
    <property type="entry name" value="CALPAIN_CAT"/>
    <property type="match status" value="1"/>
</dbReference>
<dbReference type="AlphaFoldDB" id="A0AAN9U898"/>
<dbReference type="PROSITE" id="PS00139">
    <property type="entry name" value="THIOL_PROTEASE_CYS"/>
    <property type="match status" value="1"/>
</dbReference>
<dbReference type="InterPro" id="IPR022684">
    <property type="entry name" value="Calpain_cysteine_protease"/>
</dbReference>
<evidence type="ECO:0000313" key="7">
    <source>
        <dbReference type="Proteomes" id="UP001320245"/>
    </source>
</evidence>
<reference evidence="6 7" key="1">
    <citation type="journal article" date="2023" name="PLoS ONE">
        <title>Cytospora paraplurivora sp. nov. isolated from orchards with fruit tree decline syndrome in Ontario, Canada.</title>
        <authorList>
            <person name="Ilyukhin E."/>
            <person name="Nguyen H.D.T."/>
            <person name="Castle A.J."/>
            <person name="Ellouze W."/>
        </authorList>
    </citation>
    <scope>NUCLEOTIDE SEQUENCE [LARGE SCALE GENOMIC DNA]</scope>
    <source>
        <strain evidence="6 7">FDS-564</strain>
    </source>
</reference>
<dbReference type="InterPro" id="IPR000169">
    <property type="entry name" value="Pept_cys_AS"/>
</dbReference>
<feature type="region of interest" description="Disordered" evidence="4">
    <location>
        <begin position="903"/>
        <end position="1038"/>
    </location>
</feature>
<evidence type="ECO:0000256" key="4">
    <source>
        <dbReference type="SAM" id="MobiDB-lite"/>
    </source>
</evidence>
<feature type="region of interest" description="Disordered" evidence="4">
    <location>
        <begin position="639"/>
        <end position="710"/>
    </location>
</feature>
<dbReference type="InterPro" id="IPR001300">
    <property type="entry name" value="Peptidase_C2_calpain_cat"/>
</dbReference>
<feature type="domain" description="Calpain catalytic" evidence="5">
    <location>
        <begin position="189"/>
        <end position="482"/>
    </location>
</feature>